<evidence type="ECO:0000256" key="3">
    <source>
        <dbReference type="ARBA" id="ARBA00016337"/>
    </source>
</evidence>
<proteinExistence type="predicted"/>
<keyword evidence="5 11" id="KW-0808">Transferase</keyword>
<evidence type="ECO:0000256" key="2">
    <source>
        <dbReference type="ARBA" id="ARBA00011955"/>
    </source>
</evidence>
<dbReference type="PANTHER" id="PTHR30040:SF2">
    <property type="entry name" value="FAD:PROTEIN FMN TRANSFERASE"/>
    <property type="match status" value="1"/>
</dbReference>
<dbReference type="Gene3D" id="3.10.520.10">
    <property type="entry name" value="ApbE-like domains"/>
    <property type="match status" value="2"/>
</dbReference>
<dbReference type="EMBL" id="BAAAZH010000026">
    <property type="protein sequence ID" value="GAA4124944.1"/>
    <property type="molecule type" value="Genomic_DNA"/>
</dbReference>
<keyword evidence="8" id="KW-0460">Magnesium</keyword>
<dbReference type="EC" id="2.7.1.180" evidence="2"/>
<evidence type="ECO:0000256" key="10">
    <source>
        <dbReference type="ARBA" id="ARBA00048540"/>
    </source>
</evidence>
<accession>A0ABP7XSA3</accession>
<evidence type="ECO:0000256" key="8">
    <source>
        <dbReference type="ARBA" id="ARBA00022842"/>
    </source>
</evidence>
<keyword evidence="4" id="KW-0285">Flavoprotein</keyword>
<dbReference type="InterPro" id="IPR003374">
    <property type="entry name" value="ApbE-like_sf"/>
</dbReference>
<gene>
    <name evidence="11" type="ORF">GCM10022215_32980</name>
</gene>
<evidence type="ECO:0000256" key="9">
    <source>
        <dbReference type="ARBA" id="ARBA00031306"/>
    </source>
</evidence>
<evidence type="ECO:0000256" key="4">
    <source>
        <dbReference type="ARBA" id="ARBA00022630"/>
    </source>
</evidence>
<evidence type="ECO:0000313" key="12">
    <source>
        <dbReference type="Proteomes" id="UP001501495"/>
    </source>
</evidence>
<sequence length="264" mass="27830">MSTPTGATAAPPTWRAVEQIMGMPVSVALRGRHAGDTGARDAWAAVVAELREVDRVFSTYRDDSVVSRLGRGELTLAECPPEMAEVLALGERAERDSGGAFAVRRPGADGSERFDPSGVVKGWAIERAARHLHALADTDSCLSGGGDLVCRVAGPDSPDWSIGIEHPDDPTRLVGRVPMRDGAVATSGLAHRGAHIVDARTGRTPQLVAAVTVVARSLVDADLDATSAFALDEDAARWLAGRTDRTGLVVWRDGRVETVVGRVA</sequence>
<evidence type="ECO:0000256" key="1">
    <source>
        <dbReference type="ARBA" id="ARBA00001946"/>
    </source>
</evidence>
<dbReference type="InterPro" id="IPR024932">
    <property type="entry name" value="ApbE"/>
</dbReference>
<dbReference type="Proteomes" id="UP001501495">
    <property type="component" value="Unassembled WGS sequence"/>
</dbReference>
<evidence type="ECO:0000256" key="7">
    <source>
        <dbReference type="ARBA" id="ARBA00022827"/>
    </source>
</evidence>
<dbReference type="SUPFAM" id="SSF143631">
    <property type="entry name" value="ApbE-like"/>
    <property type="match status" value="1"/>
</dbReference>
<dbReference type="GO" id="GO:0016740">
    <property type="term" value="F:transferase activity"/>
    <property type="evidence" value="ECO:0007669"/>
    <property type="project" value="UniProtKB-KW"/>
</dbReference>
<keyword evidence="7" id="KW-0274">FAD</keyword>
<keyword evidence="12" id="KW-1185">Reference proteome</keyword>
<organism evidence="11 12">
    <name type="scientific">Nocardioides fonticola</name>
    <dbReference type="NCBI Taxonomy" id="450363"/>
    <lineage>
        <taxon>Bacteria</taxon>
        <taxon>Bacillati</taxon>
        <taxon>Actinomycetota</taxon>
        <taxon>Actinomycetes</taxon>
        <taxon>Propionibacteriales</taxon>
        <taxon>Nocardioidaceae</taxon>
        <taxon>Nocardioides</taxon>
    </lineage>
</organism>
<protein>
    <recommendedName>
        <fullName evidence="3">FAD:protein FMN transferase</fullName>
        <ecNumber evidence="2">2.7.1.180</ecNumber>
    </recommendedName>
    <alternativeName>
        <fullName evidence="9">Flavin transferase</fullName>
    </alternativeName>
</protein>
<keyword evidence="6" id="KW-0479">Metal-binding</keyword>
<comment type="caution">
    <text evidence="11">The sequence shown here is derived from an EMBL/GenBank/DDBJ whole genome shotgun (WGS) entry which is preliminary data.</text>
</comment>
<dbReference type="Pfam" id="PF02424">
    <property type="entry name" value="ApbE"/>
    <property type="match status" value="2"/>
</dbReference>
<dbReference type="PANTHER" id="PTHR30040">
    <property type="entry name" value="THIAMINE BIOSYNTHESIS LIPOPROTEIN APBE"/>
    <property type="match status" value="1"/>
</dbReference>
<evidence type="ECO:0000256" key="6">
    <source>
        <dbReference type="ARBA" id="ARBA00022723"/>
    </source>
</evidence>
<evidence type="ECO:0000313" key="11">
    <source>
        <dbReference type="EMBL" id="GAA4124944.1"/>
    </source>
</evidence>
<comment type="cofactor">
    <cofactor evidence="1">
        <name>Mg(2+)</name>
        <dbReference type="ChEBI" id="CHEBI:18420"/>
    </cofactor>
</comment>
<evidence type="ECO:0000256" key="5">
    <source>
        <dbReference type="ARBA" id="ARBA00022679"/>
    </source>
</evidence>
<comment type="catalytic activity">
    <reaction evidence="10">
        <text>L-threonyl-[protein] + FAD = FMN-L-threonyl-[protein] + AMP + H(+)</text>
        <dbReference type="Rhea" id="RHEA:36847"/>
        <dbReference type="Rhea" id="RHEA-COMP:11060"/>
        <dbReference type="Rhea" id="RHEA-COMP:11061"/>
        <dbReference type="ChEBI" id="CHEBI:15378"/>
        <dbReference type="ChEBI" id="CHEBI:30013"/>
        <dbReference type="ChEBI" id="CHEBI:57692"/>
        <dbReference type="ChEBI" id="CHEBI:74257"/>
        <dbReference type="ChEBI" id="CHEBI:456215"/>
        <dbReference type="EC" id="2.7.1.180"/>
    </reaction>
</comment>
<name>A0ABP7XSA3_9ACTN</name>
<reference evidence="12" key="1">
    <citation type="journal article" date="2019" name="Int. J. Syst. Evol. Microbiol.">
        <title>The Global Catalogue of Microorganisms (GCM) 10K type strain sequencing project: providing services to taxonomists for standard genome sequencing and annotation.</title>
        <authorList>
            <consortium name="The Broad Institute Genomics Platform"/>
            <consortium name="The Broad Institute Genome Sequencing Center for Infectious Disease"/>
            <person name="Wu L."/>
            <person name="Ma J."/>
        </authorList>
    </citation>
    <scope>NUCLEOTIDE SEQUENCE [LARGE SCALE GENOMIC DNA]</scope>
    <source>
        <strain evidence="12">JCM 16703</strain>
    </source>
</reference>
<dbReference type="RefSeq" id="WP_344734563.1">
    <property type="nucleotide sequence ID" value="NZ_BAAAZH010000026.1"/>
</dbReference>